<name>A0A7M5X1B1_9CNID</name>
<evidence type="ECO:0000313" key="2">
    <source>
        <dbReference type="Proteomes" id="UP000594262"/>
    </source>
</evidence>
<dbReference type="EnsemblMetazoa" id="CLYHEMT015958.1">
    <property type="protein sequence ID" value="CLYHEMP015958.1"/>
    <property type="gene ID" value="CLYHEMG015958"/>
</dbReference>
<protein>
    <submittedName>
        <fullName evidence="1">Uncharacterized protein</fullName>
    </submittedName>
</protein>
<organism evidence="1 2">
    <name type="scientific">Clytia hemisphaerica</name>
    <dbReference type="NCBI Taxonomy" id="252671"/>
    <lineage>
        <taxon>Eukaryota</taxon>
        <taxon>Metazoa</taxon>
        <taxon>Cnidaria</taxon>
        <taxon>Hydrozoa</taxon>
        <taxon>Hydroidolina</taxon>
        <taxon>Leptothecata</taxon>
        <taxon>Obeliida</taxon>
        <taxon>Clytiidae</taxon>
        <taxon>Clytia</taxon>
    </lineage>
</organism>
<keyword evidence="2" id="KW-1185">Reference proteome</keyword>
<evidence type="ECO:0000313" key="1">
    <source>
        <dbReference type="EnsemblMetazoa" id="CLYHEMP015958.1"/>
    </source>
</evidence>
<dbReference type="AlphaFoldDB" id="A0A7M5X1B1"/>
<reference evidence="1" key="1">
    <citation type="submission" date="2021-01" db="UniProtKB">
        <authorList>
            <consortium name="EnsemblMetazoa"/>
        </authorList>
    </citation>
    <scope>IDENTIFICATION</scope>
</reference>
<dbReference type="Proteomes" id="UP000594262">
    <property type="component" value="Unplaced"/>
</dbReference>
<accession>A0A7M5X1B1</accession>
<sequence>MNSFTSIVKAMKNKASLLTIQYVQGTKYDHFLSRLFLKTIDAYNESDNPVKLTTLIRQGKQSEDTWAYRVQSELNRPGVVFFKRINGKIQKVEEEQSDYTVTTTSQKFNKCLELN</sequence>
<proteinExistence type="predicted"/>